<keyword evidence="3 6" id="KW-0548">Nucleotidyltransferase</keyword>
<dbReference type="InterPro" id="IPR050338">
    <property type="entry name" value="DisA"/>
</dbReference>
<comment type="catalytic activity">
    <reaction evidence="1 6">
        <text>2 ATP = 3',3'-c-di-AMP + 2 diphosphate</text>
        <dbReference type="Rhea" id="RHEA:35655"/>
        <dbReference type="ChEBI" id="CHEBI:30616"/>
        <dbReference type="ChEBI" id="CHEBI:33019"/>
        <dbReference type="ChEBI" id="CHEBI:71500"/>
        <dbReference type="EC" id="2.7.7.85"/>
    </reaction>
</comment>
<name>A0A5D4SN88_9BACI</name>
<dbReference type="InterPro" id="IPR053472">
    <property type="entry name" value="DAC_CdaS-like"/>
</dbReference>
<comment type="similarity">
    <text evidence="6">Belongs to the adenylate cyclase family. DacB/CdaS subfamily.</text>
</comment>
<sequence length="202" mass="22325">MDSVKYSEKHYRSDLARYFRDIEGQLGTVETTMKELDCCILTEFEKLQKLVADAQNLASTYYLQTFLSPFSKEYAGISLAAQRLSEKRHGALIVVQREESLAAFLHNGVPVTANVSPILIETIFYPGNPLHDGAMLIEKDKIISAGNILPVADTELQGKKVGTRHRAAMGLSAQTDALVIVVSEETGRISFSVKGKLYSIKN</sequence>
<feature type="domain" description="DAC" evidence="7">
    <location>
        <begin position="54"/>
        <end position="202"/>
    </location>
</feature>
<keyword evidence="6" id="KW-0812">Transmembrane</keyword>
<dbReference type="Gene3D" id="1.10.287.770">
    <property type="entry name" value="YojJ-like"/>
    <property type="match status" value="1"/>
</dbReference>
<dbReference type="InterPro" id="IPR036888">
    <property type="entry name" value="DNA_integrity_DisA_N_sf"/>
</dbReference>
<evidence type="ECO:0000313" key="9">
    <source>
        <dbReference type="Proteomes" id="UP000323732"/>
    </source>
</evidence>
<keyword evidence="2 6" id="KW-0808">Transferase</keyword>
<evidence type="ECO:0000256" key="6">
    <source>
        <dbReference type="HAMAP-Rule" id="MF_00838"/>
    </source>
</evidence>
<protein>
    <recommendedName>
        <fullName evidence="6">Diadenylate cyclase</fullName>
        <shortName evidence="6">DAC</shortName>
        <ecNumber evidence="6">2.7.7.85</ecNumber>
    </recommendedName>
    <alternativeName>
        <fullName evidence="6">Cyclic-di-AMP synthase</fullName>
        <shortName evidence="6">c-di-AMP synthase</shortName>
    </alternativeName>
</protein>
<keyword evidence="6" id="KW-1133">Transmembrane helix</keyword>
<evidence type="ECO:0000313" key="8">
    <source>
        <dbReference type="EMBL" id="TYS64710.1"/>
    </source>
</evidence>
<dbReference type="Gene3D" id="3.40.1700.10">
    <property type="entry name" value="DNA integrity scanning protein, DisA, N-terminal domain"/>
    <property type="match status" value="1"/>
</dbReference>
<dbReference type="Pfam" id="PF10372">
    <property type="entry name" value="CdaS_N"/>
    <property type="match status" value="1"/>
</dbReference>
<proteinExistence type="inferred from homology"/>
<keyword evidence="5 6" id="KW-0067">ATP-binding</keyword>
<dbReference type="RefSeq" id="WP_009795587.1">
    <property type="nucleotide sequence ID" value="NZ_CP160000.1"/>
</dbReference>
<dbReference type="AlphaFoldDB" id="A0A5D4SN88"/>
<evidence type="ECO:0000259" key="7">
    <source>
        <dbReference type="PROSITE" id="PS51794"/>
    </source>
</evidence>
<evidence type="ECO:0000256" key="4">
    <source>
        <dbReference type="ARBA" id="ARBA00022741"/>
    </source>
</evidence>
<dbReference type="GO" id="GO:0005524">
    <property type="term" value="F:ATP binding"/>
    <property type="evidence" value="ECO:0007669"/>
    <property type="project" value="UniProtKB-UniRule"/>
</dbReference>
<dbReference type="InterPro" id="IPR003390">
    <property type="entry name" value="DNA_integrity_scan_DisA_N"/>
</dbReference>
<comment type="caution">
    <text evidence="8">The sequence shown here is derived from an EMBL/GenBank/DDBJ whole genome shotgun (WGS) entry which is preliminary data.</text>
</comment>
<dbReference type="GO" id="GO:0006171">
    <property type="term" value="P:cAMP biosynthetic process"/>
    <property type="evidence" value="ECO:0007669"/>
    <property type="project" value="InterPro"/>
</dbReference>
<evidence type="ECO:0000256" key="3">
    <source>
        <dbReference type="ARBA" id="ARBA00022695"/>
    </source>
</evidence>
<dbReference type="Proteomes" id="UP000323732">
    <property type="component" value="Unassembled WGS sequence"/>
</dbReference>
<dbReference type="GO" id="GO:0004016">
    <property type="term" value="F:adenylate cyclase activity"/>
    <property type="evidence" value="ECO:0007669"/>
    <property type="project" value="UniProtKB-UniRule"/>
</dbReference>
<comment type="function">
    <text evidence="6">Catalyzes the condensation of 2 ATP molecules into cyclic di-AMP (c-di-AMP), a second messenger used to regulate differing processes in different bacteria.</text>
</comment>
<dbReference type="Pfam" id="PF02457">
    <property type="entry name" value="DAC"/>
    <property type="match status" value="1"/>
</dbReference>
<dbReference type="GO" id="GO:0106408">
    <property type="term" value="F:diadenylate cyclase activity"/>
    <property type="evidence" value="ECO:0007669"/>
    <property type="project" value="UniProtKB-EC"/>
</dbReference>
<keyword evidence="4 6" id="KW-0547">Nucleotide-binding</keyword>
<organism evidence="8 9">
    <name type="scientific">Bacillus infantis</name>
    <dbReference type="NCBI Taxonomy" id="324767"/>
    <lineage>
        <taxon>Bacteria</taxon>
        <taxon>Bacillati</taxon>
        <taxon>Bacillota</taxon>
        <taxon>Bacilli</taxon>
        <taxon>Bacillales</taxon>
        <taxon>Bacillaceae</taxon>
        <taxon>Bacillus</taxon>
    </lineage>
</organism>
<dbReference type="InterPro" id="IPR019457">
    <property type="entry name" value="CdaS_N"/>
</dbReference>
<dbReference type="InterPro" id="IPR034693">
    <property type="entry name" value="CdaS"/>
</dbReference>
<reference evidence="8 9" key="1">
    <citation type="submission" date="2019-08" db="EMBL/GenBank/DDBJ databases">
        <title>Bacillus genomes from the desert of Cuatro Cienegas, Coahuila.</title>
        <authorList>
            <person name="Olmedo-Alvarez G."/>
        </authorList>
    </citation>
    <scope>NUCLEOTIDE SEQUENCE [LARGE SCALE GENOMIC DNA]</scope>
    <source>
        <strain evidence="8 9">CH37_1T</strain>
    </source>
</reference>
<dbReference type="GeneID" id="97350157"/>
<dbReference type="EMBL" id="VTES01000002">
    <property type="protein sequence ID" value="TYS64710.1"/>
    <property type="molecule type" value="Genomic_DNA"/>
</dbReference>
<dbReference type="PANTHER" id="PTHR34185">
    <property type="entry name" value="DIADENYLATE CYCLASE"/>
    <property type="match status" value="1"/>
</dbReference>
<dbReference type="PROSITE" id="PS51794">
    <property type="entry name" value="DAC"/>
    <property type="match status" value="1"/>
</dbReference>
<evidence type="ECO:0000256" key="1">
    <source>
        <dbReference type="ARBA" id="ARBA00000877"/>
    </source>
</evidence>
<comment type="subunit">
    <text evidence="6">Probably oligomerizes.</text>
</comment>
<dbReference type="NCBIfam" id="NF038328">
    <property type="entry name" value="c-di-AMP_CdaS"/>
    <property type="match status" value="1"/>
</dbReference>
<evidence type="ECO:0000256" key="2">
    <source>
        <dbReference type="ARBA" id="ARBA00022679"/>
    </source>
</evidence>
<dbReference type="EC" id="2.7.7.85" evidence="6"/>
<accession>A0A5D4SN88</accession>
<dbReference type="HAMAP" id="MF_00838">
    <property type="entry name" value="DacB"/>
    <property type="match status" value="1"/>
</dbReference>
<keyword evidence="6" id="KW-0472">Membrane</keyword>
<dbReference type="PANTHER" id="PTHR34185:SF2">
    <property type="entry name" value="CYCLIC DI-AMP SYNTHASE CDAS"/>
    <property type="match status" value="1"/>
</dbReference>
<dbReference type="SUPFAM" id="SSF143597">
    <property type="entry name" value="YojJ-like"/>
    <property type="match status" value="1"/>
</dbReference>
<keyword evidence="6" id="KW-1003">Cell membrane</keyword>
<gene>
    <name evidence="6" type="primary">dacB</name>
    <name evidence="8" type="ORF">FZD47_04880</name>
</gene>
<evidence type="ECO:0000256" key="5">
    <source>
        <dbReference type="ARBA" id="ARBA00022840"/>
    </source>
</evidence>